<dbReference type="Gene3D" id="3.30.1240.10">
    <property type="match status" value="1"/>
</dbReference>
<dbReference type="GeneID" id="94334945"/>
<dbReference type="InterPro" id="IPR036412">
    <property type="entry name" value="HAD-like_sf"/>
</dbReference>
<dbReference type="KEGG" id="bdw:94334945"/>
<evidence type="ECO:0000313" key="1">
    <source>
        <dbReference type="EMBL" id="KAK2197644.1"/>
    </source>
</evidence>
<dbReference type="InterPro" id="IPR000150">
    <property type="entry name" value="Cof"/>
</dbReference>
<organism evidence="1 2">
    <name type="scientific">Babesia duncani</name>
    <dbReference type="NCBI Taxonomy" id="323732"/>
    <lineage>
        <taxon>Eukaryota</taxon>
        <taxon>Sar</taxon>
        <taxon>Alveolata</taxon>
        <taxon>Apicomplexa</taxon>
        <taxon>Aconoidasida</taxon>
        <taxon>Piroplasmida</taxon>
        <taxon>Babesiidae</taxon>
        <taxon>Babesia</taxon>
    </lineage>
</organism>
<sequence length="281" mass="31197">MTPASEFVKPLDLPKYFAVDIDGTILASYRNALVENIEAFKKAKALGYNLFFCTGRPQNASANLISPDFTDQTGYNGYPGVYYNGALVLDSDGSPISRIAFSKKFIEDLLEFIIANDYGKLFMFFDANGSYTIDDYDLVVEANLKKFDIRYEPKIITPQELNKHEVICISSARSDTLDGFKGYIPGVDYIPKVDDEFVDINPPGVTKARGVSILCERYGVEPSEIAFIGDGFNDIEIMQLSKFSFAMGNASDEVKKHAKYVLEHTCDEAGFAKAMSIVYGV</sequence>
<dbReference type="Gene3D" id="3.40.50.1000">
    <property type="entry name" value="HAD superfamily/HAD-like"/>
    <property type="match status" value="1"/>
</dbReference>
<dbReference type="GO" id="GO:0000287">
    <property type="term" value="F:magnesium ion binding"/>
    <property type="evidence" value="ECO:0007669"/>
    <property type="project" value="TreeGrafter"/>
</dbReference>
<dbReference type="RefSeq" id="XP_067804486.1">
    <property type="nucleotide sequence ID" value="XM_067945695.1"/>
</dbReference>
<dbReference type="EMBL" id="JALLKP010000001">
    <property type="protein sequence ID" value="KAK2197644.1"/>
    <property type="molecule type" value="Genomic_DNA"/>
</dbReference>
<dbReference type="PANTHER" id="PTHR10000:SF8">
    <property type="entry name" value="HAD SUPERFAMILY HYDROLASE-LIKE, TYPE 3"/>
    <property type="match status" value="1"/>
</dbReference>
<dbReference type="SUPFAM" id="SSF56784">
    <property type="entry name" value="HAD-like"/>
    <property type="match status" value="1"/>
</dbReference>
<dbReference type="GO" id="GO:0016791">
    <property type="term" value="F:phosphatase activity"/>
    <property type="evidence" value="ECO:0007669"/>
    <property type="project" value="UniProtKB-ARBA"/>
</dbReference>
<accession>A0AAD9PMT0</accession>
<dbReference type="PROSITE" id="PS01228">
    <property type="entry name" value="COF_1"/>
    <property type="match status" value="1"/>
</dbReference>
<dbReference type="NCBIfam" id="TIGR01484">
    <property type="entry name" value="HAD-SF-IIB"/>
    <property type="match status" value="1"/>
</dbReference>
<dbReference type="InterPro" id="IPR023214">
    <property type="entry name" value="HAD_sf"/>
</dbReference>
<comment type="caution">
    <text evidence="1">The sequence shown here is derived from an EMBL/GenBank/DDBJ whole genome shotgun (WGS) entry which is preliminary data.</text>
</comment>
<name>A0AAD9PMT0_9APIC</name>
<proteinExistence type="predicted"/>
<dbReference type="PANTHER" id="PTHR10000">
    <property type="entry name" value="PHOSPHOSERINE PHOSPHATASE"/>
    <property type="match status" value="1"/>
</dbReference>
<dbReference type="Pfam" id="PF08282">
    <property type="entry name" value="Hydrolase_3"/>
    <property type="match status" value="1"/>
</dbReference>
<dbReference type="NCBIfam" id="TIGR00099">
    <property type="entry name" value="Cof-subfamily"/>
    <property type="match status" value="1"/>
</dbReference>
<dbReference type="InterPro" id="IPR006379">
    <property type="entry name" value="HAD-SF_hydro_IIB"/>
</dbReference>
<evidence type="ECO:0000313" key="2">
    <source>
        <dbReference type="Proteomes" id="UP001214638"/>
    </source>
</evidence>
<dbReference type="Proteomes" id="UP001214638">
    <property type="component" value="Unassembled WGS sequence"/>
</dbReference>
<protein>
    <submittedName>
        <fullName evidence="1">Bifunctional HAD superfamily/HAD-superfamily hydrolase</fullName>
    </submittedName>
</protein>
<dbReference type="AlphaFoldDB" id="A0AAD9PMT0"/>
<dbReference type="GO" id="GO:0005829">
    <property type="term" value="C:cytosol"/>
    <property type="evidence" value="ECO:0007669"/>
    <property type="project" value="TreeGrafter"/>
</dbReference>
<keyword evidence="1" id="KW-0378">Hydrolase</keyword>
<reference evidence="1" key="1">
    <citation type="journal article" date="2023" name="Nat. Microbiol.">
        <title>Babesia duncani multi-omics identifies virulence factors and drug targets.</title>
        <authorList>
            <person name="Singh P."/>
            <person name="Lonardi S."/>
            <person name="Liang Q."/>
            <person name="Vydyam P."/>
            <person name="Khabirova E."/>
            <person name="Fang T."/>
            <person name="Gihaz S."/>
            <person name="Thekkiniath J."/>
            <person name="Munshi M."/>
            <person name="Abel S."/>
            <person name="Ciampossin L."/>
            <person name="Batugedara G."/>
            <person name="Gupta M."/>
            <person name="Lu X.M."/>
            <person name="Lenz T."/>
            <person name="Chakravarty S."/>
            <person name="Cornillot E."/>
            <person name="Hu Y."/>
            <person name="Ma W."/>
            <person name="Gonzalez L.M."/>
            <person name="Sanchez S."/>
            <person name="Estrada K."/>
            <person name="Sanchez-Flores A."/>
            <person name="Montero E."/>
            <person name="Harb O.S."/>
            <person name="Le Roch K.G."/>
            <person name="Mamoun C.B."/>
        </authorList>
    </citation>
    <scope>NUCLEOTIDE SEQUENCE</scope>
    <source>
        <strain evidence="1">WA1</strain>
    </source>
</reference>
<keyword evidence="2" id="KW-1185">Reference proteome</keyword>
<gene>
    <name evidence="1" type="ORF">BdWA1_000647</name>
</gene>